<feature type="compositionally biased region" description="Polar residues" evidence="2">
    <location>
        <begin position="97"/>
        <end position="109"/>
    </location>
</feature>
<evidence type="ECO:0000256" key="3">
    <source>
        <dbReference type="SAM" id="Phobius"/>
    </source>
</evidence>
<name>A0AAE3W1X9_9ACTN</name>
<sequence>MEYTDDVRSWRQVLRRATGALPPGRRGRKPTVWSIGTPVIALAAGLLFTTSATTAAGTALREDRRPQLAQLIEDERDRVEAAEERAAALRDDVRAQTDAQGSSDGSVKAQNDRAGGYEQQAGFTALGGPGMRVVLDDAPQTDATNGATNDDLVVHQGDVQAVVNAMWAGGAEAMSIMGVRVISTSAVRCVGNTLLLHGRNYSPPFEIIAIGDPESMRASLASSSGVQAFRQAVADYGLGYRETVEGNTTVPAYDGSTALRTADVPG</sequence>
<dbReference type="EMBL" id="JAUSUZ010000001">
    <property type="protein sequence ID" value="MDQ0367820.1"/>
    <property type="molecule type" value="Genomic_DNA"/>
</dbReference>
<dbReference type="PANTHER" id="PTHR37313:SF4">
    <property type="entry name" value="CONSERVED MEMBRANE PROTEIN-RELATED"/>
    <property type="match status" value="1"/>
</dbReference>
<evidence type="ECO:0000313" key="5">
    <source>
        <dbReference type="Proteomes" id="UP001240236"/>
    </source>
</evidence>
<evidence type="ECO:0000256" key="2">
    <source>
        <dbReference type="SAM" id="MobiDB-lite"/>
    </source>
</evidence>
<dbReference type="Pfam" id="PF05949">
    <property type="entry name" value="DUF881"/>
    <property type="match status" value="1"/>
</dbReference>
<dbReference type="Gene3D" id="3.30.70.1880">
    <property type="entry name" value="Protein of unknown function DUF881"/>
    <property type="match status" value="1"/>
</dbReference>
<organism evidence="4 5">
    <name type="scientific">Catenuloplanes indicus</name>
    <dbReference type="NCBI Taxonomy" id="137267"/>
    <lineage>
        <taxon>Bacteria</taxon>
        <taxon>Bacillati</taxon>
        <taxon>Actinomycetota</taxon>
        <taxon>Actinomycetes</taxon>
        <taxon>Micromonosporales</taxon>
        <taxon>Micromonosporaceae</taxon>
        <taxon>Catenuloplanes</taxon>
    </lineage>
</organism>
<keyword evidence="3" id="KW-0812">Transmembrane</keyword>
<comment type="caution">
    <text evidence="4">The sequence shown here is derived from an EMBL/GenBank/DDBJ whole genome shotgun (WGS) entry which is preliminary data.</text>
</comment>
<feature type="region of interest" description="Disordered" evidence="2">
    <location>
        <begin position="91"/>
        <end position="113"/>
    </location>
</feature>
<keyword evidence="3" id="KW-1133">Transmembrane helix</keyword>
<dbReference type="InterPro" id="IPR010273">
    <property type="entry name" value="DUF881"/>
</dbReference>
<dbReference type="Proteomes" id="UP001240236">
    <property type="component" value="Unassembled WGS sequence"/>
</dbReference>
<protein>
    <submittedName>
        <fullName evidence="4">Uncharacterized protein YlxW (UPF0749 family)</fullName>
    </submittedName>
</protein>
<gene>
    <name evidence="4" type="ORF">J2S42_004489</name>
</gene>
<keyword evidence="5" id="KW-1185">Reference proteome</keyword>
<dbReference type="RefSeq" id="WP_307242110.1">
    <property type="nucleotide sequence ID" value="NZ_JAUSUZ010000001.1"/>
</dbReference>
<keyword evidence="3" id="KW-0472">Membrane</keyword>
<comment type="similarity">
    <text evidence="1">Belongs to the UPF0749 family.</text>
</comment>
<dbReference type="AlphaFoldDB" id="A0AAE3W1X9"/>
<evidence type="ECO:0000256" key="1">
    <source>
        <dbReference type="ARBA" id="ARBA00009108"/>
    </source>
</evidence>
<dbReference type="PANTHER" id="PTHR37313">
    <property type="entry name" value="UPF0749 PROTEIN RV1825"/>
    <property type="match status" value="1"/>
</dbReference>
<feature type="transmembrane region" description="Helical" evidence="3">
    <location>
        <begin position="39"/>
        <end position="60"/>
    </location>
</feature>
<dbReference type="GO" id="GO:0005886">
    <property type="term" value="C:plasma membrane"/>
    <property type="evidence" value="ECO:0007669"/>
    <property type="project" value="TreeGrafter"/>
</dbReference>
<accession>A0AAE3W1X9</accession>
<reference evidence="4 5" key="1">
    <citation type="submission" date="2023-07" db="EMBL/GenBank/DDBJ databases">
        <title>Sequencing the genomes of 1000 actinobacteria strains.</title>
        <authorList>
            <person name="Klenk H.-P."/>
        </authorList>
    </citation>
    <scope>NUCLEOTIDE SEQUENCE [LARGE SCALE GENOMIC DNA]</scope>
    <source>
        <strain evidence="4 5">DSM 44709</strain>
    </source>
</reference>
<evidence type="ECO:0000313" key="4">
    <source>
        <dbReference type="EMBL" id="MDQ0367820.1"/>
    </source>
</evidence>
<proteinExistence type="inferred from homology"/>